<dbReference type="Gene3D" id="3.40.630.30">
    <property type="match status" value="1"/>
</dbReference>
<name>A0A2I1I6H1_9ACTO</name>
<dbReference type="PANTHER" id="PTHR43877">
    <property type="entry name" value="AMINOALKYLPHOSPHONATE N-ACETYLTRANSFERASE-RELATED-RELATED"/>
    <property type="match status" value="1"/>
</dbReference>
<dbReference type="SUPFAM" id="SSF55729">
    <property type="entry name" value="Acyl-CoA N-acyltransferases (Nat)"/>
    <property type="match status" value="2"/>
</dbReference>
<dbReference type="InterPro" id="IPR016181">
    <property type="entry name" value="Acyl_CoA_acyltransferase"/>
</dbReference>
<accession>A0A2I1I6H1</accession>
<evidence type="ECO:0000313" key="5">
    <source>
        <dbReference type="Proteomes" id="UP000234545"/>
    </source>
</evidence>
<comment type="caution">
    <text evidence="4">The sequence shown here is derived from an EMBL/GenBank/DDBJ whole genome shotgun (WGS) entry which is preliminary data.</text>
</comment>
<feature type="domain" description="N-acetyltransferase" evidence="3">
    <location>
        <begin position="165"/>
        <end position="312"/>
    </location>
</feature>
<organism evidence="4 5">
    <name type="scientific">Schaalia turicensis</name>
    <dbReference type="NCBI Taxonomy" id="131111"/>
    <lineage>
        <taxon>Bacteria</taxon>
        <taxon>Bacillati</taxon>
        <taxon>Actinomycetota</taxon>
        <taxon>Actinomycetes</taxon>
        <taxon>Actinomycetales</taxon>
        <taxon>Actinomycetaceae</taxon>
        <taxon>Schaalia</taxon>
    </lineage>
</organism>
<evidence type="ECO:0000259" key="3">
    <source>
        <dbReference type="PROSITE" id="PS51186"/>
    </source>
</evidence>
<keyword evidence="2" id="KW-0012">Acyltransferase</keyword>
<dbReference type="PROSITE" id="PS51186">
    <property type="entry name" value="GNAT"/>
    <property type="match status" value="2"/>
</dbReference>
<evidence type="ECO:0000256" key="1">
    <source>
        <dbReference type="ARBA" id="ARBA00022679"/>
    </source>
</evidence>
<keyword evidence="1 4" id="KW-0808">Transferase</keyword>
<dbReference type="Proteomes" id="UP000234545">
    <property type="component" value="Unassembled WGS sequence"/>
</dbReference>
<dbReference type="GO" id="GO:0016747">
    <property type="term" value="F:acyltransferase activity, transferring groups other than amino-acyl groups"/>
    <property type="evidence" value="ECO:0007669"/>
    <property type="project" value="InterPro"/>
</dbReference>
<reference evidence="4 5" key="1">
    <citation type="submission" date="2017-12" db="EMBL/GenBank/DDBJ databases">
        <title>Phylogenetic diversity of female urinary microbiome.</title>
        <authorList>
            <person name="Thomas-White K."/>
            <person name="Wolfe A.J."/>
        </authorList>
    </citation>
    <scope>NUCLEOTIDE SEQUENCE [LARGE SCALE GENOMIC DNA]</scope>
    <source>
        <strain evidence="4 5">UMB0250</strain>
    </source>
</reference>
<evidence type="ECO:0000256" key="2">
    <source>
        <dbReference type="ARBA" id="ARBA00023315"/>
    </source>
</evidence>
<dbReference type="InterPro" id="IPR050832">
    <property type="entry name" value="Bact_Acetyltransf"/>
</dbReference>
<dbReference type="Pfam" id="PF00583">
    <property type="entry name" value="Acetyltransf_1"/>
    <property type="match status" value="2"/>
</dbReference>
<dbReference type="EMBL" id="PKKJ01000001">
    <property type="protein sequence ID" value="PKY66703.1"/>
    <property type="molecule type" value="Genomic_DNA"/>
</dbReference>
<dbReference type="AlphaFoldDB" id="A0A2I1I6H1"/>
<protein>
    <submittedName>
        <fullName evidence="4">GNAT family N-acetyltransferase</fullName>
    </submittedName>
</protein>
<proteinExistence type="predicted"/>
<feature type="domain" description="N-acetyltransferase" evidence="3">
    <location>
        <begin position="1"/>
        <end position="174"/>
    </location>
</feature>
<dbReference type="OrthoDB" id="9799092at2"/>
<gene>
    <name evidence="4" type="ORF">CYJ25_00145</name>
</gene>
<dbReference type="InterPro" id="IPR000182">
    <property type="entry name" value="GNAT_dom"/>
</dbReference>
<dbReference type="CDD" id="cd04301">
    <property type="entry name" value="NAT_SF"/>
    <property type="match status" value="1"/>
</dbReference>
<sequence length="312" mass="34467">MIASDAPGVYDVIRQVEAADEMHHRMSASDVADMVEGRTKDFWIDALVGIDSDNRICAVAAVRVLTSLSDHAAAEVNAYIHPHWRGRGLGRALLYWQDGRARQMLVEVFGADSKVPASIFNFVDAHMTDRRRLYIAAGFYAKATFQVMYRELLGSEKARKPRHGYSIIPWSDVDMGSAKALYLRSFTEHTLPYLHEAWWEESTSHLDPRWSFGAVSEQGELAGCFVVGRPVERWAATGKTEAYAELLAVDHSHRGHGLSTALIGAAVAAAAESGMSRIGLDVDTKNASNAHSIYEHLGFLDGPAQVFYTIDQ</sequence>
<evidence type="ECO:0000313" key="4">
    <source>
        <dbReference type="EMBL" id="PKY66703.1"/>
    </source>
</evidence>
<dbReference type="RefSeq" id="WP_101627230.1">
    <property type="nucleotide sequence ID" value="NZ_PKKJ01000001.1"/>
</dbReference>